<dbReference type="EMBL" id="JBHSBU010000001">
    <property type="protein sequence ID" value="MFC4160722.1"/>
    <property type="molecule type" value="Genomic_DNA"/>
</dbReference>
<reference evidence="4" key="1">
    <citation type="journal article" date="2019" name="Int. J. Syst. Evol. Microbiol.">
        <title>The Global Catalogue of Microorganisms (GCM) 10K type strain sequencing project: providing services to taxonomists for standard genome sequencing and annotation.</title>
        <authorList>
            <consortium name="The Broad Institute Genomics Platform"/>
            <consortium name="The Broad Institute Genome Sequencing Center for Infectious Disease"/>
            <person name="Wu L."/>
            <person name="Ma J."/>
        </authorList>
    </citation>
    <scope>NUCLEOTIDE SEQUENCE [LARGE SCALE GENOMIC DNA]</scope>
    <source>
        <strain evidence="4">LMG 29894</strain>
    </source>
</reference>
<dbReference type="InterPro" id="IPR022260">
    <property type="entry name" value="Integr_conj_element_PilL"/>
</dbReference>
<feature type="signal peptide" evidence="2">
    <location>
        <begin position="1"/>
        <end position="22"/>
    </location>
</feature>
<sequence length="175" mass="18503">MLPFPLQVFCLCLSGAVLTGCATQPAVLPDATRPLVTDVIPTAVASSVSVVRQGRYTLVELVPEPFQRDLLAQVVTMSIPVDVDATVGDALRHALARTGYGLCEAADAAPLYRLPLPAAHLTLGPLTLRDALLTLAGPAWTMSVDDVSRTVCFRQRDLPSPDPGTAERIPEGGHP</sequence>
<evidence type="ECO:0000313" key="3">
    <source>
        <dbReference type="EMBL" id="MFC4160722.1"/>
    </source>
</evidence>
<keyword evidence="4" id="KW-1185">Reference proteome</keyword>
<gene>
    <name evidence="3" type="ORF">ACFOW7_15385</name>
</gene>
<feature type="region of interest" description="Disordered" evidence="1">
    <location>
        <begin position="155"/>
        <end position="175"/>
    </location>
</feature>
<feature type="chain" id="PRO_5046241611" evidence="2">
    <location>
        <begin position="23"/>
        <end position="175"/>
    </location>
</feature>
<accession>A0ABV8MSU6</accession>
<comment type="caution">
    <text evidence="3">The sequence shown here is derived from an EMBL/GenBank/DDBJ whole genome shotgun (WGS) entry which is preliminary data.</text>
</comment>
<evidence type="ECO:0000313" key="4">
    <source>
        <dbReference type="Proteomes" id="UP001595791"/>
    </source>
</evidence>
<dbReference type="Proteomes" id="UP001595791">
    <property type="component" value="Unassembled WGS sequence"/>
</dbReference>
<name>A0ABV8MSU6_9NEIS</name>
<evidence type="ECO:0000256" key="1">
    <source>
        <dbReference type="SAM" id="MobiDB-lite"/>
    </source>
</evidence>
<protein>
    <submittedName>
        <fullName evidence="3">PilL N-terminal domain-containing protein</fullName>
    </submittedName>
</protein>
<keyword evidence="2" id="KW-0732">Signal</keyword>
<dbReference type="RefSeq" id="WP_378165858.1">
    <property type="nucleotide sequence ID" value="NZ_JBHSBU010000001.1"/>
</dbReference>
<dbReference type="NCBIfam" id="TIGR03748">
    <property type="entry name" value="conj_PilL"/>
    <property type="match status" value="1"/>
</dbReference>
<proteinExistence type="predicted"/>
<evidence type="ECO:0000256" key="2">
    <source>
        <dbReference type="SAM" id="SignalP"/>
    </source>
</evidence>
<organism evidence="3 4">
    <name type="scientific">Chitinimonas lacunae</name>
    <dbReference type="NCBI Taxonomy" id="1963018"/>
    <lineage>
        <taxon>Bacteria</taxon>
        <taxon>Pseudomonadati</taxon>
        <taxon>Pseudomonadota</taxon>
        <taxon>Betaproteobacteria</taxon>
        <taxon>Neisseriales</taxon>
        <taxon>Chitinibacteraceae</taxon>
        <taxon>Chitinimonas</taxon>
    </lineage>
</organism>